<feature type="region of interest" description="Disordered" evidence="2">
    <location>
        <begin position="1"/>
        <end position="20"/>
    </location>
</feature>
<dbReference type="Gene3D" id="3.30.70.120">
    <property type="match status" value="1"/>
</dbReference>
<evidence type="ECO:0000256" key="1">
    <source>
        <dbReference type="ARBA" id="ARBA00010169"/>
    </source>
</evidence>
<dbReference type="InterPro" id="IPR011322">
    <property type="entry name" value="N-reg_PII-like_a/b"/>
</dbReference>
<name>A0A143PQW4_LUTPR</name>
<dbReference type="InterPro" id="IPR004323">
    <property type="entry name" value="Ion_tolerance_CutA"/>
</dbReference>
<dbReference type="EMBL" id="CP015136">
    <property type="protein sequence ID" value="AMY10821.1"/>
    <property type="molecule type" value="Genomic_DNA"/>
</dbReference>
<dbReference type="Pfam" id="PF03091">
    <property type="entry name" value="CutA1"/>
    <property type="match status" value="1"/>
</dbReference>
<dbReference type="PANTHER" id="PTHR23419:SF8">
    <property type="entry name" value="FI09726P"/>
    <property type="match status" value="1"/>
</dbReference>
<comment type="similarity">
    <text evidence="1">Belongs to the CutA family.</text>
</comment>
<protein>
    <submittedName>
        <fullName evidence="3">Divalent-cation tolerance protein CutA</fullName>
    </submittedName>
</protein>
<dbReference type="AlphaFoldDB" id="A0A143PQW4"/>
<sequence>MRTIQESPAPHNAEAGADRPDPVVIVLTTWPDDDRAAAVARQLVEARHAACVTRLPRHAVVYRWQGAVEEAEERQWVIKTTARALDALWDAVRAAHPYETPEWLVITVTGGSEAYLGWVRASTGTTPNA</sequence>
<gene>
    <name evidence="3" type="primary">cutA</name>
    <name evidence="3" type="ORF">LuPra_04063</name>
</gene>
<dbReference type="Proteomes" id="UP000076079">
    <property type="component" value="Chromosome"/>
</dbReference>
<dbReference type="KEGG" id="abac:LuPra_04063"/>
<evidence type="ECO:0000256" key="2">
    <source>
        <dbReference type="SAM" id="MobiDB-lite"/>
    </source>
</evidence>
<proteinExistence type="inferred from homology"/>
<reference evidence="3 4" key="1">
    <citation type="journal article" date="2016" name="Genome Announc.">
        <title>First Complete Genome Sequence of a Subdivision 6 Acidobacterium Strain.</title>
        <authorList>
            <person name="Huang S."/>
            <person name="Vieira S."/>
            <person name="Bunk B."/>
            <person name="Riedel T."/>
            <person name="Sproer C."/>
            <person name="Overmann J."/>
        </authorList>
    </citation>
    <scope>NUCLEOTIDE SEQUENCE [LARGE SCALE GENOMIC DNA]</scope>
    <source>
        <strain evidence="4">DSM 100886 HEG_-6_39</strain>
    </source>
</reference>
<dbReference type="GO" id="GO:0005507">
    <property type="term" value="F:copper ion binding"/>
    <property type="evidence" value="ECO:0007669"/>
    <property type="project" value="TreeGrafter"/>
</dbReference>
<dbReference type="InterPro" id="IPR015867">
    <property type="entry name" value="N-reg_PII/ATP_PRibTrfase_C"/>
</dbReference>
<dbReference type="PANTHER" id="PTHR23419">
    <property type="entry name" value="DIVALENT CATION TOLERANCE CUTA-RELATED"/>
    <property type="match status" value="1"/>
</dbReference>
<keyword evidence="4" id="KW-1185">Reference proteome</keyword>
<organism evidence="3 4">
    <name type="scientific">Luteitalea pratensis</name>
    <dbReference type="NCBI Taxonomy" id="1855912"/>
    <lineage>
        <taxon>Bacteria</taxon>
        <taxon>Pseudomonadati</taxon>
        <taxon>Acidobacteriota</taxon>
        <taxon>Vicinamibacteria</taxon>
        <taxon>Vicinamibacterales</taxon>
        <taxon>Vicinamibacteraceae</taxon>
        <taxon>Luteitalea</taxon>
    </lineage>
</organism>
<evidence type="ECO:0000313" key="3">
    <source>
        <dbReference type="EMBL" id="AMY10821.1"/>
    </source>
</evidence>
<accession>A0A143PQW4</accession>
<dbReference type="GO" id="GO:0010038">
    <property type="term" value="P:response to metal ion"/>
    <property type="evidence" value="ECO:0007669"/>
    <property type="project" value="InterPro"/>
</dbReference>
<dbReference type="SUPFAM" id="SSF54913">
    <property type="entry name" value="GlnB-like"/>
    <property type="match status" value="1"/>
</dbReference>
<reference evidence="4" key="2">
    <citation type="submission" date="2016-04" db="EMBL/GenBank/DDBJ databases">
        <title>First Complete Genome Sequence of a Subdivision 6 Acidobacterium.</title>
        <authorList>
            <person name="Huang S."/>
            <person name="Vieira S."/>
            <person name="Bunk B."/>
            <person name="Riedel T."/>
            <person name="Sproeer C."/>
            <person name="Overmann J."/>
        </authorList>
    </citation>
    <scope>NUCLEOTIDE SEQUENCE [LARGE SCALE GENOMIC DNA]</scope>
    <source>
        <strain evidence="4">DSM 100886 HEG_-6_39</strain>
    </source>
</reference>
<dbReference type="OrthoDB" id="37622at2"/>
<evidence type="ECO:0000313" key="4">
    <source>
        <dbReference type="Proteomes" id="UP000076079"/>
    </source>
</evidence>
<dbReference type="RefSeq" id="WP_110172420.1">
    <property type="nucleotide sequence ID" value="NZ_CP015136.1"/>
</dbReference>